<dbReference type="AlphaFoldDB" id="A0AAJ4XFW1"/>
<evidence type="ECO:0000256" key="7">
    <source>
        <dbReference type="PROSITE-ProRule" id="PRU01360"/>
    </source>
</evidence>
<dbReference type="KEGG" id="smiz:4412673_03341"/>
<evidence type="ECO:0000256" key="6">
    <source>
        <dbReference type="ARBA" id="ARBA00023237"/>
    </source>
</evidence>
<dbReference type="GO" id="GO:0009279">
    <property type="term" value="C:cell outer membrane"/>
    <property type="evidence" value="ECO:0007669"/>
    <property type="project" value="UniProtKB-SubCell"/>
</dbReference>
<dbReference type="Pfam" id="PF13715">
    <property type="entry name" value="CarbopepD_reg_2"/>
    <property type="match status" value="1"/>
</dbReference>
<keyword evidence="10" id="KW-0675">Receptor</keyword>
<gene>
    <name evidence="10" type="primary">fepA_5</name>
    <name evidence="10" type="ORF">SAMEA4412673_03341</name>
</gene>
<dbReference type="InterPro" id="IPR023997">
    <property type="entry name" value="TonB-dep_OMP_SusC/RagA_CS"/>
</dbReference>
<dbReference type="SUPFAM" id="SSF49464">
    <property type="entry name" value="Carboxypeptidase regulatory domain-like"/>
    <property type="match status" value="1"/>
</dbReference>
<keyword evidence="8" id="KW-0732">Signal</keyword>
<dbReference type="NCBIfam" id="TIGR04057">
    <property type="entry name" value="SusC_RagA_signa"/>
    <property type="match status" value="1"/>
</dbReference>
<dbReference type="InterPro" id="IPR037066">
    <property type="entry name" value="Plug_dom_sf"/>
</dbReference>
<dbReference type="SUPFAM" id="SSF56935">
    <property type="entry name" value="Porins"/>
    <property type="match status" value="1"/>
</dbReference>
<dbReference type="Pfam" id="PF07715">
    <property type="entry name" value="Plug"/>
    <property type="match status" value="1"/>
</dbReference>
<keyword evidence="4 7" id="KW-0812">Transmembrane</keyword>
<comment type="subcellular location">
    <subcellularLocation>
        <location evidence="1 7">Cell outer membrane</location>
        <topology evidence="1 7">Multi-pass membrane protein</topology>
    </subcellularLocation>
</comment>
<dbReference type="InterPro" id="IPR036942">
    <property type="entry name" value="Beta-barrel_TonB_sf"/>
</dbReference>
<feature type="chain" id="PRO_5042618327" evidence="8">
    <location>
        <begin position="21"/>
        <end position="1002"/>
    </location>
</feature>
<organism evidence="10 11">
    <name type="scientific">Sphingobacterium mizutaii</name>
    <dbReference type="NCBI Taxonomy" id="1010"/>
    <lineage>
        <taxon>Bacteria</taxon>
        <taxon>Pseudomonadati</taxon>
        <taxon>Bacteroidota</taxon>
        <taxon>Sphingobacteriia</taxon>
        <taxon>Sphingobacteriales</taxon>
        <taxon>Sphingobacteriaceae</taxon>
        <taxon>Sphingobacterium</taxon>
    </lineage>
</organism>
<dbReference type="EMBL" id="LT906468">
    <property type="protein sequence ID" value="SNV56868.1"/>
    <property type="molecule type" value="Genomic_DNA"/>
</dbReference>
<feature type="domain" description="TonB-dependent receptor plug" evidence="9">
    <location>
        <begin position="115"/>
        <end position="233"/>
    </location>
</feature>
<dbReference type="InterPro" id="IPR008969">
    <property type="entry name" value="CarboxyPept-like_regulatory"/>
</dbReference>
<dbReference type="PROSITE" id="PS52016">
    <property type="entry name" value="TONB_DEPENDENT_REC_3"/>
    <property type="match status" value="1"/>
</dbReference>
<evidence type="ECO:0000256" key="1">
    <source>
        <dbReference type="ARBA" id="ARBA00004571"/>
    </source>
</evidence>
<dbReference type="Proteomes" id="UP000215355">
    <property type="component" value="Chromosome 1"/>
</dbReference>
<sequence length="1002" mass="110292">MKRKLLFFLSLFLMHLIAFGQDQTITGTVTDAVTNDPISGVTVRAIGSNSAAQTDAQGRYEIGVSASIKALHYSFVGFNSQQVNIDNRSRIDVQLTPAAADLEEVVVVGYGTQVKKDMTGSVASVKMSDLEDVPLQTVESALQGRAPGVFVNSSSGKLGQALQIRVRGISSISAGTQPLYVIDGVPIISSAMGTYDEPDNPLAAISPDDIESLDVLKDAAATAIYGARGSNGVVIITTKKGKAGRTKFELGYFGGFSDATKKGEFLNATQYKELLGTALNNAGYIGAGDDQYPTLAAFWEDWTGSDDWDKNYNSNWVDEGLRRGGVQQYSLNVSGGDEKTRFIASGSYNDNKGIIVGNRFVRTSGRLGLDHSANSWLDVGGTININKIDNYRVSSDNAFSNPLQLNALPPIQAIRDENGVLNNYTVYYNNLIDLENGKNLSNTYRTFATAYASAKITPNLIFRSEYGMDFQNLEEEIFLGSRTQDGGDVGGYGWNYQARSINFNTNNTLNYSKTFNEVHDFSAMIGMAYQEGQFRYTMAEGKGFPSDQFTKIISAAVKSNASSSESRFSFLSYLARANYKFKNRYLLEATLRIDGSSRFGSESRYGSFPAASVGWVVSEEDFLKGNSTLSFLKLRASYGRTGNAEIDNFGPRTLYTGANYAGVPGTIPLRLGDEKLTWENTSSSNFGVDFGFFNDRLSGTIDAYFKKTTDLLLDVPIESTNGFTTILQNVGDMQNRGMEFSLNSKNFVGDFKWSTSFNISFNKNKILKLVNGQPIYSGGRYLGRIEEGMPYGFFYGKAYAGVDTENGDALYYLDETQTTTTNEYSEAADQWIGDPNPKFFGGFGNNFSYKSFDLAIQTQFVFGNDIYNAAGGFQSTNGDYFDNQTLDQMDYWKNPGDVTMIPQPRFDEANGTRPSSRYIQDGSYFRVKNLILGYNLPSSITNKAYMQSARIYVSATNLLTFTNYNGYDPEINTTFAGRYQLGTDFYTAPQPRIITFGVNIGF</sequence>
<dbReference type="InterPro" id="IPR039426">
    <property type="entry name" value="TonB-dep_rcpt-like"/>
</dbReference>
<dbReference type="NCBIfam" id="TIGR04056">
    <property type="entry name" value="OMP_RagA_SusC"/>
    <property type="match status" value="1"/>
</dbReference>
<keyword evidence="5 7" id="KW-0472">Membrane</keyword>
<evidence type="ECO:0000313" key="11">
    <source>
        <dbReference type="Proteomes" id="UP000215355"/>
    </source>
</evidence>
<dbReference type="InterPro" id="IPR012910">
    <property type="entry name" value="Plug_dom"/>
</dbReference>
<accession>A0AAJ4XFW1</accession>
<reference evidence="10 11" key="1">
    <citation type="submission" date="2017-06" db="EMBL/GenBank/DDBJ databases">
        <authorList>
            <consortium name="Pathogen Informatics"/>
        </authorList>
    </citation>
    <scope>NUCLEOTIDE SEQUENCE [LARGE SCALE GENOMIC DNA]</scope>
    <source>
        <strain evidence="10 11">NCTC12149</strain>
    </source>
</reference>
<evidence type="ECO:0000313" key="10">
    <source>
        <dbReference type="EMBL" id="SNV56868.1"/>
    </source>
</evidence>
<dbReference type="Gene3D" id="2.60.40.1120">
    <property type="entry name" value="Carboxypeptidase-like, regulatory domain"/>
    <property type="match status" value="1"/>
</dbReference>
<protein>
    <submittedName>
        <fullName evidence="10">Enterobactin outer-membrane receptor</fullName>
    </submittedName>
</protein>
<evidence type="ECO:0000256" key="3">
    <source>
        <dbReference type="ARBA" id="ARBA00022452"/>
    </source>
</evidence>
<dbReference type="InterPro" id="IPR023996">
    <property type="entry name" value="TonB-dep_OMP_SusC/RagA"/>
</dbReference>
<feature type="signal peptide" evidence="8">
    <location>
        <begin position="1"/>
        <end position="20"/>
    </location>
</feature>
<proteinExistence type="inferred from homology"/>
<keyword evidence="2 7" id="KW-0813">Transport</keyword>
<keyword evidence="3 7" id="KW-1134">Transmembrane beta strand</keyword>
<dbReference type="Gene3D" id="2.170.130.10">
    <property type="entry name" value="TonB-dependent receptor, plug domain"/>
    <property type="match status" value="1"/>
</dbReference>
<name>A0AAJ4XFW1_9SPHI</name>
<comment type="similarity">
    <text evidence="7">Belongs to the TonB-dependent receptor family.</text>
</comment>
<keyword evidence="6 7" id="KW-0998">Cell outer membrane</keyword>
<dbReference type="Gene3D" id="2.40.170.20">
    <property type="entry name" value="TonB-dependent receptor, beta-barrel domain"/>
    <property type="match status" value="1"/>
</dbReference>
<evidence type="ECO:0000256" key="4">
    <source>
        <dbReference type="ARBA" id="ARBA00022692"/>
    </source>
</evidence>
<evidence type="ECO:0000259" key="9">
    <source>
        <dbReference type="Pfam" id="PF07715"/>
    </source>
</evidence>
<evidence type="ECO:0000256" key="8">
    <source>
        <dbReference type="SAM" id="SignalP"/>
    </source>
</evidence>
<evidence type="ECO:0000256" key="2">
    <source>
        <dbReference type="ARBA" id="ARBA00022448"/>
    </source>
</evidence>
<evidence type="ECO:0000256" key="5">
    <source>
        <dbReference type="ARBA" id="ARBA00023136"/>
    </source>
</evidence>
<dbReference type="RefSeq" id="WP_093100355.1">
    <property type="nucleotide sequence ID" value="NZ_FNGK01000006.1"/>
</dbReference>